<evidence type="ECO:0000313" key="2">
    <source>
        <dbReference type="Proteomes" id="UP001169719"/>
    </source>
</evidence>
<reference evidence="1" key="1">
    <citation type="submission" date="2024-05" db="EMBL/GenBank/DDBJ databases">
        <title>Genome Sequences of Four Agar- Degrading Marine Bacteria.</title>
        <authorList>
            <person name="Phillips E.K."/>
            <person name="Shaffer J.C."/>
            <person name="Henson M.W."/>
            <person name="Temperton B."/>
            <person name="Thrash C.J."/>
            <person name="Martin M.O."/>
        </authorList>
    </citation>
    <scope>NUCLEOTIDE SEQUENCE</scope>
    <source>
        <strain evidence="1">EKP203</strain>
    </source>
</reference>
<dbReference type="Proteomes" id="UP001169719">
    <property type="component" value="Unassembled WGS sequence"/>
</dbReference>
<protein>
    <submittedName>
        <fullName evidence="1">Uncharacterized protein</fullName>
    </submittedName>
</protein>
<name>A0ABT7Y674_9VIBR</name>
<organism evidence="1 2">
    <name type="scientific">Vibrio agarivorans</name>
    <dbReference type="NCBI Taxonomy" id="153622"/>
    <lineage>
        <taxon>Bacteria</taxon>
        <taxon>Pseudomonadati</taxon>
        <taxon>Pseudomonadota</taxon>
        <taxon>Gammaproteobacteria</taxon>
        <taxon>Vibrionales</taxon>
        <taxon>Vibrionaceae</taxon>
        <taxon>Vibrio</taxon>
    </lineage>
</organism>
<sequence>MRNAPSGVAWAERAIVVQGIPKGTTSPDWWSKNITNKRYLSDEPWTGLVAWFTIFQEDDQVNSDHVVSVSDIEIWLLKGESVDLAEWERVDTVAVTWASNYLPDLIHWQGSARKVNSREYGAYRFSNGYPLHGGSAKIEIEGQNVHGVFATMSARLIESDNPQGSLLMSLGVDYYPDISSSVEKGDFQTANYLPGAGGSRFVRLSSKPKKLYFANISRLDKSNVELSNPFYRAGGKHYLTIDQWETNPAGFSHTDE</sequence>
<dbReference type="EMBL" id="JAUEOZ010000002">
    <property type="protein sequence ID" value="MDN2483495.1"/>
    <property type="molecule type" value="Genomic_DNA"/>
</dbReference>
<gene>
    <name evidence="1" type="ORF">QWJ08_19300</name>
</gene>
<keyword evidence="2" id="KW-1185">Reference proteome</keyword>
<dbReference type="RefSeq" id="WP_289963566.1">
    <property type="nucleotide sequence ID" value="NZ_JAUEOZ010000002.1"/>
</dbReference>
<evidence type="ECO:0000313" key="1">
    <source>
        <dbReference type="EMBL" id="MDN2483495.1"/>
    </source>
</evidence>
<comment type="caution">
    <text evidence="1">The sequence shown here is derived from an EMBL/GenBank/DDBJ whole genome shotgun (WGS) entry which is preliminary data.</text>
</comment>
<proteinExistence type="predicted"/>
<accession>A0ABT7Y674</accession>